<gene>
    <name evidence="5" type="ORF">OEA41_008797</name>
</gene>
<dbReference type="EMBL" id="JASNWA010000009">
    <property type="protein sequence ID" value="KAK3169414.1"/>
    <property type="molecule type" value="Genomic_DNA"/>
</dbReference>
<evidence type="ECO:0000313" key="5">
    <source>
        <dbReference type="EMBL" id="KAK3169414.1"/>
    </source>
</evidence>
<dbReference type="GO" id="GO:0005829">
    <property type="term" value="C:cytosol"/>
    <property type="evidence" value="ECO:0007669"/>
    <property type="project" value="TreeGrafter"/>
</dbReference>
<keyword evidence="3" id="KW-0175">Coiled coil</keyword>
<dbReference type="PANTHER" id="PTHR11638">
    <property type="entry name" value="ATP-DEPENDENT CLP PROTEASE"/>
    <property type="match status" value="1"/>
</dbReference>
<reference evidence="5" key="1">
    <citation type="submission" date="2022-11" db="EMBL/GenBank/DDBJ databases">
        <title>Chromosomal genome sequence assembly and mating type (MAT) locus characterization of the leprose asexual lichenized fungus Lepraria neglecta (Nyl.) Erichsen.</title>
        <authorList>
            <person name="Allen J.L."/>
            <person name="Pfeffer B."/>
        </authorList>
    </citation>
    <scope>NUCLEOTIDE SEQUENCE</scope>
    <source>
        <strain evidence="5">Allen 5258</strain>
    </source>
</reference>
<evidence type="ECO:0000256" key="3">
    <source>
        <dbReference type="SAM" id="Coils"/>
    </source>
</evidence>
<comment type="caution">
    <text evidence="5">The sequence shown here is derived from an EMBL/GenBank/DDBJ whole genome shotgun (WGS) entry which is preliminary data.</text>
</comment>
<proteinExistence type="predicted"/>
<dbReference type="GO" id="GO:0005524">
    <property type="term" value="F:ATP binding"/>
    <property type="evidence" value="ECO:0007669"/>
    <property type="project" value="UniProtKB-KW"/>
</dbReference>
<dbReference type="PANTHER" id="PTHR11638:SF18">
    <property type="entry name" value="HEAT SHOCK PROTEIN 104"/>
    <property type="match status" value="1"/>
</dbReference>
<dbReference type="GO" id="GO:0070370">
    <property type="term" value="P:cellular heat acclimation"/>
    <property type="evidence" value="ECO:0007669"/>
    <property type="project" value="TreeGrafter"/>
</dbReference>
<dbReference type="InterPro" id="IPR050130">
    <property type="entry name" value="ClpA_ClpB"/>
</dbReference>
<dbReference type="GO" id="GO:0016887">
    <property type="term" value="F:ATP hydrolysis activity"/>
    <property type="evidence" value="ECO:0007669"/>
    <property type="project" value="TreeGrafter"/>
</dbReference>
<dbReference type="GO" id="GO:0051087">
    <property type="term" value="F:protein-folding chaperone binding"/>
    <property type="evidence" value="ECO:0007669"/>
    <property type="project" value="TreeGrafter"/>
</dbReference>
<dbReference type="GO" id="GO:0051082">
    <property type="term" value="F:unfolded protein binding"/>
    <property type="evidence" value="ECO:0007669"/>
    <property type="project" value="TreeGrafter"/>
</dbReference>
<evidence type="ECO:0000256" key="4">
    <source>
        <dbReference type="SAM" id="MobiDB-lite"/>
    </source>
</evidence>
<dbReference type="Proteomes" id="UP001276659">
    <property type="component" value="Unassembled WGS sequence"/>
</dbReference>
<protein>
    <submittedName>
        <fullName evidence="5">Uncharacterized protein</fullName>
    </submittedName>
</protein>
<organism evidence="5 6">
    <name type="scientific">Lepraria neglecta</name>
    <dbReference type="NCBI Taxonomy" id="209136"/>
    <lineage>
        <taxon>Eukaryota</taxon>
        <taxon>Fungi</taxon>
        <taxon>Dikarya</taxon>
        <taxon>Ascomycota</taxon>
        <taxon>Pezizomycotina</taxon>
        <taxon>Lecanoromycetes</taxon>
        <taxon>OSLEUM clade</taxon>
        <taxon>Lecanoromycetidae</taxon>
        <taxon>Lecanorales</taxon>
        <taxon>Lecanorineae</taxon>
        <taxon>Stereocaulaceae</taxon>
        <taxon>Lepraria</taxon>
    </lineage>
</organism>
<feature type="coiled-coil region" evidence="3">
    <location>
        <begin position="157"/>
        <end position="211"/>
    </location>
</feature>
<evidence type="ECO:0000313" key="6">
    <source>
        <dbReference type="Proteomes" id="UP001276659"/>
    </source>
</evidence>
<evidence type="ECO:0000256" key="1">
    <source>
        <dbReference type="ARBA" id="ARBA00022741"/>
    </source>
</evidence>
<keyword evidence="2" id="KW-0067">ATP-binding</keyword>
<dbReference type="InterPro" id="IPR027417">
    <property type="entry name" value="P-loop_NTPase"/>
</dbReference>
<dbReference type="Gene3D" id="3.40.50.300">
    <property type="entry name" value="P-loop containing nucleotide triphosphate hydrolases"/>
    <property type="match status" value="1"/>
</dbReference>
<sequence length="259" mass="29890">MPSLQGLSESDTDSSTRTITGATLYEGEIKERITGILKEIEDSKDTTTPAEYRKNIEEDPFIARGFQQVLVKEPTIPETVFILRGLKEKYKIEHKALETVKRKLWELQIEIHALEREKDDVARIRLTQAQQEASTAEKDRRFIYKKYESKEQRYNDIQNYKIKYHQLRIKQEEAERKHDLQLASDLLYYAMPDAKARIEQLEADSARVDAELCAIRGSPGAREGIFPDAVGPDQINEIVARWTGIPVTRLRISGEDKLL</sequence>
<dbReference type="SUPFAM" id="SSF52540">
    <property type="entry name" value="P-loop containing nucleoside triphosphate hydrolases"/>
    <property type="match status" value="1"/>
</dbReference>
<accession>A0AAD9Z0Q7</accession>
<dbReference type="AlphaFoldDB" id="A0AAD9Z0Q7"/>
<feature type="region of interest" description="Disordered" evidence="4">
    <location>
        <begin position="1"/>
        <end position="21"/>
    </location>
</feature>
<dbReference type="GO" id="GO:0043335">
    <property type="term" value="P:protein unfolding"/>
    <property type="evidence" value="ECO:0007669"/>
    <property type="project" value="TreeGrafter"/>
</dbReference>
<keyword evidence="1" id="KW-0547">Nucleotide-binding</keyword>
<name>A0AAD9Z0Q7_9LECA</name>
<evidence type="ECO:0000256" key="2">
    <source>
        <dbReference type="ARBA" id="ARBA00022840"/>
    </source>
</evidence>
<keyword evidence="6" id="KW-1185">Reference proteome</keyword>
<dbReference type="GO" id="GO:0042026">
    <property type="term" value="P:protein refolding"/>
    <property type="evidence" value="ECO:0007669"/>
    <property type="project" value="TreeGrafter"/>
</dbReference>